<keyword evidence="4 5" id="KW-0472">Membrane</keyword>
<dbReference type="EMBL" id="LQOW01000024">
    <property type="protein sequence ID" value="ORV59812.1"/>
    <property type="molecule type" value="Genomic_DNA"/>
</dbReference>
<evidence type="ECO:0008006" key="8">
    <source>
        <dbReference type="Google" id="ProtNLM"/>
    </source>
</evidence>
<evidence type="ECO:0000313" key="7">
    <source>
        <dbReference type="Proteomes" id="UP000194000"/>
    </source>
</evidence>
<evidence type="ECO:0000313" key="6">
    <source>
        <dbReference type="EMBL" id="ORV59812.1"/>
    </source>
</evidence>
<dbReference type="OrthoDB" id="7960583at2"/>
<evidence type="ECO:0000256" key="5">
    <source>
        <dbReference type="SAM" id="Phobius"/>
    </source>
</evidence>
<evidence type="ECO:0000256" key="2">
    <source>
        <dbReference type="ARBA" id="ARBA00022692"/>
    </source>
</evidence>
<evidence type="ECO:0000256" key="3">
    <source>
        <dbReference type="ARBA" id="ARBA00022989"/>
    </source>
</evidence>
<keyword evidence="3 5" id="KW-1133">Transmembrane helix</keyword>
<sequence length="127" mass="13602">MTTSVSRAVAYWTTTALLVAECFVGGVMGVLKLEPFRGVTTHLGYPLYFMTILGVCYLSAGAVVLAPRLPRLKEWAYAGLIFIYTGATASHIWVGDAAKTLVGPLIFAGLAVASWALRPQSRRLPVG</sequence>
<dbReference type="STRING" id="1260918.AWC06_17060"/>
<proteinExistence type="predicted"/>
<feature type="transmembrane region" description="Helical" evidence="5">
    <location>
        <begin position="75"/>
        <end position="94"/>
    </location>
</feature>
<keyword evidence="7" id="KW-1185">Reference proteome</keyword>
<evidence type="ECO:0000256" key="4">
    <source>
        <dbReference type="ARBA" id="ARBA00023136"/>
    </source>
</evidence>
<comment type="caution">
    <text evidence="6">The sequence shown here is derived from an EMBL/GenBank/DDBJ whole genome shotgun (WGS) entry which is preliminary data.</text>
</comment>
<dbReference type="InterPro" id="IPR032808">
    <property type="entry name" value="DoxX"/>
</dbReference>
<accession>A0A1X1USI5</accession>
<dbReference type="Pfam" id="PF13564">
    <property type="entry name" value="DoxX_2"/>
    <property type="match status" value="1"/>
</dbReference>
<reference evidence="6 7" key="1">
    <citation type="submission" date="2016-01" db="EMBL/GenBank/DDBJ databases">
        <title>The new phylogeny of the genus Mycobacterium.</title>
        <authorList>
            <person name="Tarcisio F."/>
            <person name="Conor M."/>
            <person name="Antonella G."/>
            <person name="Elisabetta G."/>
            <person name="Giulia F.S."/>
            <person name="Sara T."/>
            <person name="Anna F."/>
            <person name="Clotilde B."/>
            <person name="Roberto B."/>
            <person name="Veronica D.S."/>
            <person name="Fabio R."/>
            <person name="Monica P."/>
            <person name="Olivier J."/>
            <person name="Enrico T."/>
            <person name="Nicola S."/>
        </authorList>
    </citation>
    <scope>NUCLEOTIDE SEQUENCE [LARGE SCALE GENOMIC DNA]</scope>
    <source>
        <strain evidence="6 7">DSM 45731</strain>
    </source>
</reference>
<evidence type="ECO:0000256" key="1">
    <source>
        <dbReference type="ARBA" id="ARBA00004141"/>
    </source>
</evidence>
<dbReference type="AlphaFoldDB" id="A0A1X1USI5"/>
<comment type="subcellular location">
    <subcellularLocation>
        <location evidence="1">Membrane</location>
        <topology evidence="1">Multi-pass membrane protein</topology>
    </subcellularLocation>
</comment>
<feature type="transmembrane region" description="Helical" evidence="5">
    <location>
        <begin position="43"/>
        <end position="66"/>
    </location>
</feature>
<gene>
    <name evidence="6" type="ORF">AWC06_17060</name>
</gene>
<feature type="transmembrane region" description="Helical" evidence="5">
    <location>
        <begin position="9"/>
        <end position="31"/>
    </location>
</feature>
<dbReference type="Proteomes" id="UP000194000">
    <property type="component" value="Unassembled WGS sequence"/>
</dbReference>
<keyword evidence="2 5" id="KW-0812">Transmembrane</keyword>
<dbReference type="PIRSF" id="PIRSF030066">
    <property type="entry name" value="UCP030066"/>
    <property type="match status" value="1"/>
</dbReference>
<feature type="transmembrane region" description="Helical" evidence="5">
    <location>
        <begin position="100"/>
        <end position="117"/>
    </location>
</feature>
<dbReference type="RefSeq" id="WP_085197874.1">
    <property type="nucleotide sequence ID" value="NZ_JACKVI010000014.1"/>
</dbReference>
<name>A0A1X1USI5_9MYCO</name>
<protein>
    <recommendedName>
        <fullName evidence="8">DoxX family protein</fullName>
    </recommendedName>
</protein>
<organism evidence="6 7">
    <name type="scientific">Mycobacterium fragae</name>
    <dbReference type="NCBI Taxonomy" id="1260918"/>
    <lineage>
        <taxon>Bacteria</taxon>
        <taxon>Bacillati</taxon>
        <taxon>Actinomycetota</taxon>
        <taxon>Actinomycetes</taxon>
        <taxon>Mycobacteriales</taxon>
        <taxon>Mycobacteriaceae</taxon>
        <taxon>Mycobacterium</taxon>
    </lineage>
</organism>
<dbReference type="GO" id="GO:0016020">
    <property type="term" value="C:membrane"/>
    <property type="evidence" value="ECO:0007669"/>
    <property type="project" value="UniProtKB-SubCell"/>
</dbReference>
<dbReference type="InterPro" id="IPR016944">
    <property type="entry name" value="UCP030066"/>
</dbReference>